<evidence type="ECO:0000313" key="16">
    <source>
        <dbReference type="EMBL" id="PWR22978.1"/>
    </source>
</evidence>
<evidence type="ECO:0000256" key="12">
    <source>
        <dbReference type="ARBA" id="ARBA00023204"/>
    </source>
</evidence>
<dbReference type="GO" id="GO:0046872">
    <property type="term" value="F:metal ion binding"/>
    <property type="evidence" value="ECO:0007669"/>
    <property type="project" value="UniProtKB-UniRule"/>
</dbReference>
<dbReference type="Pfam" id="PF00730">
    <property type="entry name" value="HhH-GPD"/>
    <property type="match status" value="1"/>
</dbReference>
<dbReference type="CDD" id="cd03431">
    <property type="entry name" value="NUDIX_DNA_Glycosylase_C-MutY"/>
    <property type="match status" value="1"/>
</dbReference>
<evidence type="ECO:0000256" key="1">
    <source>
        <dbReference type="ARBA" id="ARBA00000843"/>
    </source>
</evidence>
<evidence type="ECO:0000256" key="10">
    <source>
        <dbReference type="ARBA" id="ARBA00023004"/>
    </source>
</evidence>
<dbReference type="Pfam" id="PF14815">
    <property type="entry name" value="NUDIX_4"/>
    <property type="match status" value="1"/>
</dbReference>
<feature type="domain" description="HhH-GPD" evidence="15">
    <location>
        <begin position="59"/>
        <end position="207"/>
    </location>
</feature>
<dbReference type="InterPro" id="IPR029119">
    <property type="entry name" value="MutY_C"/>
</dbReference>
<keyword evidence="13 14" id="KW-0326">Glycosidase</keyword>
<keyword evidence="12" id="KW-0234">DNA repair</keyword>
<evidence type="ECO:0000256" key="9">
    <source>
        <dbReference type="ARBA" id="ARBA00022801"/>
    </source>
</evidence>
<dbReference type="GO" id="GO:0034039">
    <property type="term" value="F:8-oxo-7,8-dihydroguanine DNA N-glycosylase activity"/>
    <property type="evidence" value="ECO:0007669"/>
    <property type="project" value="TreeGrafter"/>
</dbReference>
<dbReference type="Proteomes" id="UP000245461">
    <property type="component" value="Unassembled WGS sequence"/>
</dbReference>
<dbReference type="GO" id="GO:0051539">
    <property type="term" value="F:4 iron, 4 sulfur cluster binding"/>
    <property type="evidence" value="ECO:0007669"/>
    <property type="project" value="UniProtKB-UniRule"/>
</dbReference>
<keyword evidence="8 14" id="KW-0227">DNA damage</keyword>
<dbReference type="GO" id="GO:0035485">
    <property type="term" value="F:adenine/guanine mispair binding"/>
    <property type="evidence" value="ECO:0007669"/>
    <property type="project" value="TreeGrafter"/>
</dbReference>
<keyword evidence="17" id="KW-1185">Reference proteome</keyword>
<dbReference type="NCBIfam" id="TIGR01084">
    <property type="entry name" value="mutY"/>
    <property type="match status" value="1"/>
</dbReference>
<dbReference type="InterPro" id="IPR000445">
    <property type="entry name" value="HhH_motif"/>
</dbReference>
<dbReference type="RefSeq" id="WP_109905736.1">
    <property type="nucleotide sequence ID" value="NZ_QGLE01000005.1"/>
</dbReference>
<dbReference type="GO" id="GO:0032357">
    <property type="term" value="F:oxidized purine DNA binding"/>
    <property type="evidence" value="ECO:0007669"/>
    <property type="project" value="TreeGrafter"/>
</dbReference>
<evidence type="ECO:0000256" key="5">
    <source>
        <dbReference type="ARBA" id="ARBA00022023"/>
    </source>
</evidence>
<evidence type="ECO:0000256" key="7">
    <source>
        <dbReference type="ARBA" id="ARBA00022723"/>
    </source>
</evidence>
<dbReference type="InterPro" id="IPR011257">
    <property type="entry name" value="DNA_glycosylase"/>
</dbReference>
<keyword evidence="9" id="KW-0378">Hydrolase</keyword>
<evidence type="ECO:0000256" key="13">
    <source>
        <dbReference type="ARBA" id="ARBA00023295"/>
    </source>
</evidence>
<dbReference type="Gene3D" id="1.10.1670.10">
    <property type="entry name" value="Helix-hairpin-Helix base-excision DNA repair enzymes (C-terminal)"/>
    <property type="match status" value="1"/>
</dbReference>
<keyword evidence="7" id="KW-0479">Metal-binding</keyword>
<dbReference type="OrthoDB" id="9802365at2"/>
<dbReference type="SUPFAM" id="SSF48150">
    <property type="entry name" value="DNA-glycosylase"/>
    <property type="match status" value="1"/>
</dbReference>
<evidence type="ECO:0000256" key="14">
    <source>
        <dbReference type="RuleBase" id="RU365096"/>
    </source>
</evidence>
<dbReference type="AlphaFoldDB" id="A0A317E783"/>
<dbReference type="Pfam" id="PF00633">
    <property type="entry name" value="HHH"/>
    <property type="match status" value="1"/>
</dbReference>
<evidence type="ECO:0000256" key="2">
    <source>
        <dbReference type="ARBA" id="ARBA00002933"/>
    </source>
</evidence>
<dbReference type="InterPro" id="IPR005760">
    <property type="entry name" value="A/G_AdeGlyc_MutY"/>
</dbReference>
<evidence type="ECO:0000256" key="6">
    <source>
        <dbReference type="ARBA" id="ARBA00022485"/>
    </source>
</evidence>
<dbReference type="InterPro" id="IPR004036">
    <property type="entry name" value="Endonuclease-III-like_CS2"/>
</dbReference>
<proteinExistence type="inferred from homology"/>
<comment type="cofactor">
    <cofactor evidence="14">
        <name>[4Fe-4S] cluster</name>
        <dbReference type="ChEBI" id="CHEBI:49883"/>
    </cofactor>
    <text evidence="14">Binds 1 [4Fe-4S] cluster.</text>
</comment>
<keyword evidence="10 14" id="KW-0408">Iron</keyword>
<comment type="caution">
    <text evidence="16">The sequence shown here is derived from an EMBL/GenBank/DDBJ whole genome shotgun (WGS) entry which is preliminary data.</text>
</comment>
<dbReference type="InterPro" id="IPR003265">
    <property type="entry name" value="HhH-GPD_domain"/>
</dbReference>
<dbReference type="InterPro" id="IPR015797">
    <property type="entry name" value="NUDIX_hydrolase-like_dom_sf"/>
</dbReference>
<dbReference type="InterPro" id="IPR044298">
    <property type="entry name" value="MIG/MutY"/>
</dbReference>
<dbReference type="SUPFAM" id="SSF55811">
    <property type="entry name" value="Nudix"/>
    <property type="match status" value="1"/>
</dbReference>
<evidence type="ECO:0000256" key="8">
    <source>
        <dbReference type="ARBA" id="ARBA00022763"/>
    </source>
</evidence>
<dbReference type="SMART" id="SM00478">
    <property type="entry name" value="ENDO3c"/>
    <property type="match status" value="1"/>
</dbReference>
<evidence type="ECO:0000313" key="17">
    <source>
        <dbReference type="Proteomes" id="UP000245461"/>
    </source>
</evidence>
<evidence type="ECO:0000256" key="3">
    <source>
        <dbReference type="ARBA" id="ARBA00008343"/>
    </source>
</evidence>
<dbReference type="InterPro" id="IPR023170">
    <property type="entry name" value="HhH_base_excis_C"/>
</dbReference>
<dbReference type="CDD" id="cd00056">
    <property type="entry name" value="ENDO3c"/>
    <property type="match status" value="1"/>
</dbReference>
<dbReference type="PROSITE" id="PS01155">
    <property type="entry name" value="ENDONUCLEASE_III_2"/>
    <property type="match status" value="1"/>
</dbReference>
<keyword evidence="6" id="KW-0004">4Fe-4S</keyword>
<name>A0A317E783_9PROT</name>
<evidence type="ECO:0000256" key="4">
    <source>
        <dbReference type="ARBA" id="ARBA00012045"/>
    </source>
</evidence>
<protein>
    <recommendedName>
        <fullName evidence="5 14">Adenine DNA glycosylase</fullName>
        <ecNumber evidence="4 14">3.2.2.31</ecNumber>
    </recommendedName>
</protein>
<dbReference type="GO" id="GO:0000701">
    <property type="term" value="F:purine-specific mismatch base pair DNA N-glycosylase activity"/>
    <property type="evidence" value="ECO:0007669"/>
    <property type="project" value="UniProtKB-EC"/>
</dbReference>
<keyword evidence="11" id="KW-0411">Iron-sulfur</keyword>
<dbReference type="GO" id="GO:0006284">
    <property type="term" value="P:base-excision repair"/>
    <property type="evidence" value="ECO:0007669"/>
    <property type="project" value="UniProtKB-UniRule"/>
</dbReference>
<dbReference type="PANTHER" id="PTHR42944:SF1">
    <property type="entry name" value="ADENINE DNA GLYCOSYLASE"/>
    <property type="match status" value="1"/>
</dbReference>
<comment type="catalytic activity">
    <reaction evidence="1 14">
        <text>Hydrolyzes free adenine bases from 7,8-dihydro-8-oxoguanine:adenine mismatched double-stranded DNA, leaving an apurinic site.</text>
        <dbReference type="EC" id="3.2.2.31"/>
    </reaction>
</comment>
<dbReference type="Gene3D" id="1.10.340.30">
    <property type="entry name" value="Hypothetical protein, domain 2"/>
    <property type="match status" value="1"/>
</dbReference>
<evidence type="ECO:0000259" key="15">
    <source>
        <dbReference type="SMART" id="SM00478"/>
    </source>
</evidence>
<dbReference type="Gene3D" id="3.90.79.10">
    <property type="entry name" value="Nucleoside Triphosphate Pyrophosphohydrolase"/>
    <property type="match status" value="1"/>
</dbReference>
<comment type="similarity">
    <text evidence="3 14">Belongs to the Nth/MutY family.</text>
</comment>
<gene>
    <name evidence="16" type="primary">mutY</name>
    <name evidence="16" type="ORF">DKG74_11255</name>
</gene>
<dbReference type="SMART" id="SM00525">
    <property type="entry name" value="FES"/>
    <property type="match status" value="1"/>
</dbReference>
<dbReference type="PANTHER" id="PTHR42944">
    <property type="entry name" value="ADENINE DNA GLYCOSYLASE"/>
    <property type="match status" value="1"/>
</dbReference>
<reference evidence="16 17" key="1">
    <citation type="submission" date="2018-05" db="EMBL/GenBank/DDBJ databases">
        <title>Zavarzinia sp. HR-AS.</title>
        <authorList>
            <person name="Lee Y."/>
            <person name="Jeon C.O."/>
        </authorList>
    </citation>
    <scope>NUCLEOTIDE SEQUENCE [LARGE SCALE GENOMIC DNA]</scope>
    <source>
        <strain evidence="16 17">HR-AS</strain>
    </source>
</reference>
<organism evidence="16 17">
    <name type="scientific">Zavarzinia aquatilis</name>
    <dbReference type="NCBI Taxonomy" id="2211142"/>
    <lineage>
        <taxon>Bacteria</taxon>
        <taxon>Pseudomonadati</taxon>
        <taxon>Pseudomonadota</taxon>
        <taxon>Alphaproteobacteria</taxon>
        <taxon>Rhodospirillales</taxon>
        <taxon>Zavarziniaceae</taxon>
        <taxon>Zavarzinia</taxon>
    </lineage>
</organism>
<dbReference type="EC" id="3.2.2.31" evidence="4 14"/>
<comment type="function">
    <text evidence="2">Adenine glycosylase active on G-A mispairs. MutY also corrects error-prone DNA synthesis past GO lesions which are due to the oxidatively damaged form of guanine: 7,8-dihydro-8-oxoguanine (8-oxo-dGTP).</text>
</comment>
<dbReference type="GO" id="GO:0006298">
    <property type="term" value="P:mismatch repair"/>
    <property type="evidence" value="ECO:0007669"/>
    <property type="project" value="TreeGrafter"/>
</dbReference>
<accession>A0A317E783</accession>
<dbReference type="EMBL" id="QGLE01000005">
    <property type="protein sequence ID" value="PWR22978.1"/>
    <property type="molecule type" value="Genomic_DNA"/>
</dbReference>
<evidence type="ECO:0000256" key="11">
    <source>
        <dbReference type="ARBA" id="ARBA00023014"/>
    </source>
</evidence>
<dbReference type="InterPro" id="IPR003651">
    <property type="entry name" value="Endonuclease3_FeS-loop_motif"/>
</dbReference>
<sequence length="360" mass="38590">MSPVDSEFALDLPPPASRPKAGFARALLDWYDTSRRRLPWRAEPGEKPDPYRVWLSEIMLQQTTVATVMERFTRFVARFPTVTALAAAPLESVLAEWAGLGYYARARNLHACAREVAAKGGRFPDTAEALARLPGIGDYTAGAIAAIAFGRRAAAVDGNVERVMSRLHRFAEALPAARPKLRQLVEGLVPEDRPGDFAQGLMDLGSGICQPKTPNCRRCPVARFCDGAAAGDAALYPVKAAKAERPTRHGTAYVAVRARDGAVLLRRRPATGLLGGMMEVPGSLWAEGAAPAASPPCPATWTALNAPVEHTFTHFHLVLTVQVARVADFAAAGEWHHPAHIGDAGVPTVFMKVLRAAGVV</sequence>
<dbReference type="FunFam" id="1.10.340.30:FF:000002">
    <property type="entry name" value="Adenine DNA glycosylase"/>
    <property type="match status" value="1"/>
</dbReference>